<evidence type="ECO:0000313" key="1">
    <source>
        <dbReference type="EMBL" id="AIY16635.1"/>
    </source>
</evidence>
<dbReference type="InterPro" id="IPR052164">
    <property type="entry name" value="Anthracycline_SecMetBiosynth"/>
</dbReference>
<dbReference type="InterPro" id="IPR029068">
    <property type="entry name" value="Glyas_Bleomycin-R_OHBP_Dase"/>
</dbReference>
<dbReference type="AlphaFoldDB" id="A0A0A1DMN1"/>
<dbReference type="Proteomes" id="UP000030300">
    <property type="component" value="Chromosome"/>
</dbReference>
<keyword evidence="2" id="KW-1185">Reference proteome</keyword>
<dbReference type="Pfam" id="PF18029">
    <property type="entry name" value="Glyoxalase_6"/>
    <property type="match status" value="1"/>
</dbReference>
<organism evidence="1 2">
    <name type="scientific">Nocardioides simplex</name>
    <name type="common">Arthrobacter simplex</name>
    <dbReference type="NCBI Taxonomy" id="2045"/>
    <lineage>
        <taxon>Bacteria</taxon>
        <taxon>Bacillati</taxon>
        <taxon>Actinomycetota</taxon>
        <taxon>Actinomycetes</taxon>
        <taxon>Propionibacteriales</taxon>
        <taxon>Nocardioidaceae</taxon>
        <taxon>Pimelobacter</taxon>
    </lineage>
</organism>
<protein>
    <submittedName>
        <fullName evidence="1">Putative hydroxylase</fullName>
    </submittedName>
</protein>
<dbReference type="HOGENOM" id="CLU_127592_3_0_11"/>
<sequence>MTTTPAPTPPAPGTVAWFEIATDDPGAAEKFYGGLFDWSFAADEASQAGGLDYRLVTAPGGAGAPSGGIFGTGGQLPGHAVFSILVADVAATCAAATDLGGTVLSQHLDVGLGVPTFAYLRDPAGNQFSVFSPPAR</sequence>
<dbReference type="PANTHER" id="PTHR33993:SF14">
    <property type="entry name" value="GB|AAF24581.1"/>
    <property type="match status" value="1"/>
</dbReference>
<dbReference type="KEGG" id="psim:KR76_07395"/>
<reference evidence="1 2" key="1">
    <citation type="journal article" date="2015" name="Genome Announc.">
        <title>Complete Genome Sequence of Steroid-Transforming Nocardioides simplex VKM Ac-2033D.</title>
        <authorList>
            <person name="Shtratnikova V.Y."/>
            <person name="Schelkunov M.I."/>
            <person name="Pekov Y.A."/>
            <person name="Fokina V.V."/>
            <person name="Logacheva M.D."/>
            <person name="Sokolov S.L."/>
            <person name="Bragin E.Y."/>
            <person name="Ashapkin V.V."/>
            <person name="Donova M.V."/>
        </authorList>
    </citation>
    <scope>NUCLEOTIDE SEQUENCE [LARGE SCALE GENOMIC DNA]</scope>
    <source>
        <strain evidence="1 2">VKM Ac-2033D</strain>
    </source>
</reference>
<dbReference type="Gene3D" id="3.10.180.10">
    <property type="entry name" value="2,3-Dihydroxybiphenyl 1,2-Dioxygenase, domain 1"/>
    <property type="match status" value="1"/>
</dbReference>
<dbReference type="GeneID" id="96608756"/>
<dbReference type="EMBL" id="CP009896">
    <property type="protein sequence ID" value="AIY16635.1"/>
    <property type="molecule type" value="Genomic_DNA"/>
</dbReference>
<dbReference type="eggNOG" id="COG3324">
    <property type="taxonomic scope" value="Bacteria"/>
</dbReference>
<dbReference type="PROSITE" id="PS51819">
    <property type="entry name" value="VOC"/>
    <property type="match status" value="1"/>
</dbReference>
<evidence type="ECO:0000313" key="2">
    <source>
        <dbReference type="Proteomes" id="UP000030300"/>
    </source>
</evidence>
<dbReference type="SUPFAM" id="SSF54593">
    <property type="entry name" value="Glyoxalase/Bleomycin resistance protein/Dihydroxybiphenyl dioxygenase"/>
    <property type="match status" value="1"/>
</dbReference>
<gene>
    <name evidence="1" type="ORF">KR76_07395</name>
</gene>
<dbReference type="STRING" id="2045.KR76_07395"/>
<dbReference type="PANTHER" id="PTHR33993">
    <property type="entry name" value="GLYOXALASE-RELATED"/>
    <property type="match status" value="1"/>
</dbReference>
<name>A0A0A1DMN1_NOCSI</name>
<dbReference type="OrthoDB" id="9793039at2"/>
<accession>A0A0A1DMN1</accession>
<dbReference type="InterPro" id="IPR041581">
    <property type="entry name" value="Glyoxalase_6"/>
</dbReference>
<proteinExistence type="predicted"/>
<dbReference type="RefSeq" id="WP_038677490.1">
    <property type="nucleotide sequence ID" value="NZ_BJMC01000017.1"/>
</dbReference>
<dbReference type="InterPro" id="IPR037523">
    <property type="entry name" value="VOC_core"/>
</dbReference>